<dbReference type="SUPFAM" id="SSF46785">
    <property type="entry name" value="Winged helix' DNA-binding domain"/>
    <property type="match status" value="1"/>
</dbReference>
<name>A0ABW5F0S0_9BACL</name>
<protein>
    <submittedName>
        <fullName evidence="3">PadR family transcriptional regulator</fullName>
    </submittedName>
</protein>
<dbReference type="EMBL" id="JBHUKY010000007">
    <property type="protein sequence ID" value="MFD2408613.1"/>
    <property type="molecule type" value="Genomic_DNA"/>
</dbReference>
<dbReference type="Gene3D" id="1.10.10.10">
    <property type="entry name" value="Winged helix-like DNA-binding domain superfamily/Winged helix DNA-binding domain"/>
    <property type="match status" value="1"/>
</dbReference>
<keyword evidence="1" id="KW-0812">Transmembrane</keyword>
<dbReference type="Pfam" id="PF03551">
    <property type="entry name" value="PadR"/>
    <property type="match status" value="1"/>
</dbReference>
<keyword evidence="4" id="KW-1185">Reference proteome</keyword>
<dbReference type="RefSeq" id="WP_209991506.1">
    <property type="nucleotide sequence ID" value="NZ_JBHSVQ010000001.1"/>
</dbReference>
<evidence type="ECO:0000259" key="2">
    <source>
        <dbReference type="Pfam" id="PF03551"/>
    </source>
</evidence>
<dbReference type="InterPro" id="IPR036390">
    <property type="entry name" value="WH_DNA-bd_sf"/>
</dbReference>
<dbReference type="Proteomes" id="UP001597448">
    <property type="component" value="Unassembled WGS sequence"/>
</dbReference>
<feature type="domain" description="Transcription regulator PadR N-terminal" evidence="2">
    <location>
        <begin position="21"/>
        <end position="85"/>
    </location>
</feature>
<dbReference type="PANTHER" id="PTHR33169">
    <property type="entry name" value="PADR-FAMILY TRANSCRIPTIONAL REGULATOR"/>
    <property type="match status" value="1"/>
</dbReference>
<feature type="transmembrane region" description="Helical" evidence="1">
    <location>
        <begin position="15"/>
        <end position="33"/>
    </location>
</feature>
<sequence length="110" mass="12076">MALSGNNEYGALTEGVYYILLSLLTPMHGYGIMQNVKLLSNQRVELGAGTLYGALSTLVERGWIELLAGGVDSRKKEYQITELGKLIVQSEMTRLDELLTNGRKLLGGEE</sequence>
<evidence type="ECO:0000313" key="3">
    <source>
        <dbReference type="EMBL" id="MFD2408613.1"/>
    </source>
</evidence>
<dbReference type="PANTHER" id="PTHR33169:SF13">
    <property type="entry name" value="PADR-FAMILY TRANSCRIPTIONAL REGULATOR"/>
    <property type="match status" value="1"/>
</dbReference>
<keyword evidence="1" id="KW-1133">Transmembrane helix</keyword>
<keyword evidence="1" id="KW-0472">Membrane</keyword>
<dbReference type="InterPro" id="IPR005149">
    <property type="entry name" value="Tscrpt_reg_PadR_N"/>
</dbReference>
<accession>A0ABW5F0S0</accession>
<evidence type="ECO:0000313" key="4">
    <source>
        <dbReference type="Proteomes" id="UP001597448"/>
    </source>
</evidence>
<dbReference type="InterPro" id="IPR036388">
    <property type="entry name" value="WH-like_DNA-bd_sf"/>
</dbReference>
<proteinExistence type="predicted"/>
<evidence type="ECO:0000256" key="1">
    <source>
        <dbReference type="SAM" id="Phobius"/>
    </source>
</evidence>
<reference evidence="4" key="1">
    <citation type="journal article" date="2019" name="Int. J. Syst. Evol. Microbiol.">
        <title>The Global Catalogue of Microorganisms (GCM) 10K type strain sequencing project: providing services to taxonomists for standard genome sequencing and annotation.</title>
        <authorList>
            <consortium name="The Broad Institute Genomics Platform"/>
            <consortium name="The Broad Institute Genome Sequencing Center for Infectious Disease"/>
            <person name="Wu L."/>
            <person name="Ma J."/>
        </authorList>
    </citation>
    <scope>NUCLEOTIDE SEQUENCE [LARGE SCALE GENOMIC DNA]</scope>
    <source>
        <strain evidence="4">CCM 8725</strain>
    </source>
</reference>
<comment type="caution">
    <text evidence="3">The sequence shown here is derived from an EMBL/GenBank/DDBJ whole genome shotgun (WGS) entry which is preliminary data.</text>
</comment>
<organism evidence="3 4">
    <name type="scientific">Paenibacillus rhizoplanae</name>
    <dbReference type="NCBI Taxonomy" id="1917181"/>
    <lineage>
        <taxon>Bacteria</taxon>
        <taxon>Bacillati</taxon>
        <taxon>Bacillota</taxon>
        <taxon>Bacilli</taxon>
        <taxon>Bacillales</taxon>
        <taxon>Paenibacillaceae</taxon>
        <taxon>Paenibacillus</taxon>
    </lineage>
</organism>
<dbReference type="InterPro" id="IPR052509">
    <property type="entry name" value="Metal_resp_DNA-bind_regulator"/>
</dbReference>
<gene>
    <name evidence="3" type="ORF">ACFSX3_01955</name>
</gene>